<reference evidence="1" key="1">
    <citation type="journal article" date="2022" name="Int. J. Mol. Sci.">
        <title>Draft Genome of Tanacetum Coccineum: Genomic Comparison of Closely Related Tanacetum-Family Plants.</title>
        <authorList>
            <person name="Yamashiro T."/>
            <person name="Shiraishi A."/>
            <person name="Nakayama K."/>
            <person name="Satake H."/>
        </authorList>
    </citation>
    <scope>NUCLEOTIDE SEQUENCE</scope>
</reference>
<dbReference type="Proteomes" id="UP001151760">
    <property type="component" value="Unassembled WGS sequence"/>
</dbReference>
<gene>
    <name evidence="1" type="ORF">Tco_0770534</name>
</gene>
<keyword evidence="2" id="KW-1185">Reference proteome</keyword>
<accession>A0ABQ4ZCH7</accession>
<name>A0ABQ4ZCH7_9ASTR</name>
<protein>
    <submittedName>
        <fullName evidence="1">Uncharacterized protein</fullName>
    </submittedName>
</protein>
<comment type="caution">
    <text evidence="1">The sequence shown here is derived from an EMBL/GenBank/DDBJ whole genome shotgun (WGS) entry which is preliminary data.</text>
</comment>
<evidence type="ECO:0000313" key="2">
    <source>
        <dbReference type="Proteomes" id="UP001151760"/>
    </source>
</evidence>
<organism evidence="1 2">
    <name type="scientific">Tanacetum coccineum</name>
    <dbReference type="NCBI Taxonomy" id="301880"/>
    <lineage>
        <taxon>Eukaryota</taxon>
        <taxon>Viridiplantae</taxon>
        <taxon>Streptophyta</taxon>
        <taxon>Embryophyta</taxon>
        <taxon>Tracheophyta</taxon>
        <taxon>Spermatophyta</taxon>
        <taxon>Magnoliopsida</taxon>
        <taxon>eudicotyledons</taxon>
        <taxon>Gunneridae</taxon>
        <taxon>Pentapetalae</taxon>
        <taxon>asterids</taxon>
        <taxon>campanulids</taxon>
        <taxon>Asterales</taxon>
        <taxon>Asteraceae</taxon>
        <taxon>Asteroideae</taxon>
        <taxon>Anthemideae</taxon>
        <taxon>Anthemidinae</taxon>
        <taxon>Tanacetum</taxon>
    </lineage>
</organism>
<proteinExistence type="predicted"/>
<dbReference type="EMBL" id="BQNB010011233">
    <property type="protein sequence ID" value="GJS87898.1"/>
    <property type="molecule type" value="Genomic_DNA"/>
</dbReference>
<sequence length="72" mass="8131">MLITRMRHPLVKPPCHLFSLHVKRCIRWLYNVDVDVAKNVVKDKGEIVAKLKFAKAGKPAIIAAVVELNKAK</sequence>
<reference evidence="1" key="2">
    <citation type="submission" date="2022-01" db="EMBL/GenBank/DDBJ databases">
        <authorList>
            <person name="Yamashiro T."/>
            <person name="Shiraishi A."/>
            <person name="Satake H."/>
            <person name="Nakayama K."/>
        </authorList>
    </citation>
    <scope>NUCLEOTIDE SEQUENCE</scope>
</reference>
<evidence type="ECO:0000313" key="1">
    <source>
        <dbReference type="EMBL" id="GJS87898.1"/>
    </source>
</evidence>